<accession>A0AAD1XXU0</accession>
<gene>
    <name evidence="2" type="ORF">ECRASSUSDP1_LOCUS21987</name>
</gene>
<feature type="compositionally biased region" description="Basic and acidic residues" evidence="1">
    <location>
        <begin position="281"/>
        <end position="298"/>
    </location>
</feature>
<feature type="region of interest" description="Disordered" evidence="1">
    <location>
        <begin position="223"/>
        <end position="248"/>
    </location>
</feature>
<feature type="compositionally biased region" description="Polar residues" evidence="1">
    <location>
        <begin position="301"/>
        <end position="313"/>
    </location>
</feature>
<keyword evidence="3" id="KW-1185">Reference proteome</keyword>
<evidence type="ECO:0000256" key="1">
    <source>
        <dbReference type="SAM" id="MobiDB-lite"/>
    </source>
</evidence>
<feature type="region of interest" description="Disordered" evidence="1">
    <location>
        <begin position="280"/>
        <end position="322"/>
    </location>
</feature>
<evidence type="ECO:0000313" key="2">
    <source>
        <dbReference type="EMBL" id="CAI2380551.1"/>
    </source>
</evidence>
<protein>
    <submittedName>
        <fullName evidence="2">Uncharacterized protein</fullName>
    </submittedName>
</protein>
<organism evidence="2 3">
    <name type="scientific">Euplotes crassus</name>
    <dbReference type="NCBI Taxonomy" id="5936"/>
    <lineage>
        <taxon>Eukaryota</taxon>
        <taxon>Sar</taxon>
        <taxon>Alveolata</taxon>
        <taxon>Ciliophora</taxon>
        <taxon>Intramacronucleata</taxon>
        <taxon>Spirotrichea</taxon>
        <taxon>Hypotrichia</taxon>
        <taxon>Euplotida</taxon>
        <taxon>Euplotidae</taxon>
        <taxon>Moneuplotes</taxon>
    </lineage>
</organism>
<comment type="caution">
    <text evidence="2">The sequence shown here is derived from an EMBL/GenBank/DDBJ whole genome shotgun (WGS) entry which is preliminary data.</text>
</comment>
<sequence>MGCRGLHKLIVKCTKKKLADTKISLNKSLTKLSKDIEHKLSRNQAQKRLVQSKTSHNYTFRKEKQYARKSSRRNTGKVSFGDCLKNYQMRLKPRKTFKRCDRNQNLQIISKALNLGKERIEQSPIDEDPKRVKENFWLKIDNSDIFEEPHQNLSPPKRVMQNFNFLGGRPDSSPIVSARNHISKEFLQNTSLRPSISQKRMLRTSSKKSVRWSSTFENPSIAKHSLLQSSRKQHPTRNSSRCMKKSSSLVSFPSPFKSINCRSNTSSYQKLPGINIVAQSSHEESQEDHLKDPQEEPQKAFQVSPSPSQTPNHPSAPKWDDFTQSFSLFEIPKSD</sequence>
<reference evidence="2" key="1">
    <citation type="submission" date="2023-07" db="EMBL/GenBank/DDBJ databases">
        <authorList>
            <consortium name="AG Swart"/>
            <person name="Singh M."/>
            <person name="Singh A."/>
            <person name="Seah K."/>
            <person name="Emmerich C."/>
        </authorList>
    </citation>
    <scope>NUCLEOTIDE SEQUENCE</scope>
    <source>
        <strain evidence="2">DP1</strain>
    </source>
</reference>
<name>A0AAD1XXU0_EUPCR</name>
<evidence type="ECO:0000313" key="3">
    <source>
        <dbReference type="Proteomes" id="UP001295684"/>
    </source>
</evidence>
<dbReference type="EMBL" id="CAMPGE010022513">
    <property type="protein sequence ID" value="CAI2380551.1"/>
    <property type="molecule type" value="Genomic_DNA"/>
</dbReference>
<proteinExistence type="predicted"/>
<dbReference type="Proteomes" id="UP001295684">
    <property type="component" value="Unassembled WGS sequence"/>
</dbReference>
<feature type="compositionally biased region" description="Polar residues" evidence="1">
    <location>
        <begin position="226"/>
        <end position="248"/>
    </location>
</feature>
<dbReference type="AlphaFoldDB" id="A0AAD1XXU0"/>